<feature type="domain" description="AMP-dependent synthetase/ligase" evidence="3">
    <location>
        <begin position="114"/>
        <end position="319"/>
    </location>
</feature>
<dbReference type="PANTHER" id="PTHR43201:SF5">
    <property type="entry name" value="MEDIUM-CHAIN ACYL-COA LIGASE ACSF2, MITOCHONDRIAL"/>
    <property type="match status" value="1"/>
</dbReference>
<dbReference type="GO" id="GO:0031956">
    <property type="term" value="F:medium-chain fatty acid-CoA ligase activity"/>
    <property type="evidence" value="ECO:0007669"/>
    <property type="project" value="TreeGrafter"/>
</dbReference>
<dbReference type="GO" id="GO:0008756">
    <property type="term" value="F:o-succinylbenzoate-CoA ligase activity"/>
    <property type="evidence" value="ECO:0007669"/>
    <property type="project" value="UniProtKB-EC"/>
</dbReference>
<dbReference type="InterPro" id="IPR042099">
    <property type="entry name" value="ANL_N_sf"/>
</dbReference>
<gene>
    <name evidence="5" type="ORF">PL8927_710044</name>
</gene>
<accession>A0A7Z9E093</accession>
<dbReference type="RefSeq" id="WP_083623531.1">
    <property type="nucleotide sequence ID" value="NZ_LR734876.1"/>
</dbReference>
<dbReference type="InterPro" id="IPR045851">
    <property type="entry name" value="AMP-bd_C_sf"/>
</dbReference>
<dbReference type="InterPro" id="IPR000873">
    <property type="entry name" value="AMP-dep_synth/lig_dom"/>
</dbReference>
<dbReference type="InterPro" id="IPR025110">
    <property type="entry name" value="AMP-bd_C"/>
</dbReference>
<dbReference type="Pfam" id="PF00501">
    <property type="entry name" value="AMP-binding"/>
    <property type="match status" value="1"/>
</dbReference>
<keyword evidence="6" id="KW-1185">Reference proteome</keyword>
<sequence length="457" mass="52134">MNLIDEINKKNLIFLNNKESFVDICKTQLNDLNQWINSNKNYPKILLSESDPILFLSAFVAAVTAKCPVFLCNPHWGEQEWMQVYQLVQPNLLISQGQISDYQNPCNNNHEILQNLIMIPTGGTSGNIKFAVHTWETLTASVRGVQEYFQTSTIDSFCTLPLYHVSGLMQWMRSLLTDGQLIITSFKTVEAEDWINFNPTDYFISLVPTQLQRLLQHPSLIDWLSQFQGILLGGAPPWLDLLEQSRFHQIPLALTYGMTETASQIVTLKPSDFLSGNNSSGKVLPHAQIKIYDENQEELKLNQPGLIKIESDALMLGYYQENFDPQLRINCFIPDDLGYWDKQGYLTLVGRQSNKIITGGENVFPSEVEMVIRSTGLVEDICVIGKPDQYWGEIVVAVYVSGFKQVNLVDLKQAIIGKLSKFKHPKLWISLEQLPRNSQGKLNQKLIQEWVRDYQDQ</sequence>
<proteinExistence type="inferred from homology"/>
<evidence type="ECO:0000256" key="2">
    <source>
        <dbReference type="ARBA" id="ARBA00022598"/>
    </source>
</evidence>
<dbReference type="EC" id="6.2.1.26" evidence="5"/>
<evidence type="ECO:0000256" key="1">
    <source>
        <dbReference type="ARBA" id="ARBA00006432"/>
    </source>
</evidence>
<comment type="caution">
    <text evidence="5">The sequence shown here is derived from an EMBL/GenBank/DDBJ whole genome shotgun (WGS) entry which is preliminary data.</text>
</comment>
<dbReference type="PANTHER" id="PTHR43201">
    <property type="entry name" value="ACYL-COA SYNTHETASE"/>
    <property type="match status" value="1"/>
</dbReference>
<dbReference type="PROSITE" id="PS00455">
    <property type="entry name" value="AMP_BINDING"/>
    <property type="match status" value="1"/>
</dbReference>
<dbReference type="Gene3D" id="3.30.300.30">
    <property type="match status" value="1"/>
</dbReference>
<evidence type="ECO:0000313" key="6">
    <source>
        <dbReference type="Proteomes" id="UP000184550"/>
    </source>
</evidence>
<dbReference type="OrthoDB" id="9765680at2"/>
<protein>
    <submittedName>
        <fullName evidence="5">O-succinylbenzoic acid--CoA ligase</fullName>
        <ecNumber evidence="5">6.2.1.26</ecNumber>
    </submittedName>
</protein>
<evidence type="ECO:0000259" key="3">
    <source>
        <dbReference type="Pfam" id="PF00501"/>
    </source>
</evidence>
<dbReference type="SUPFAM" id="SSF56801">
    <property type="entry name" value="Acetyl-CoA synthetase-like"/>
    <property type="match status" value="1"/>
</dbReference>
<dbReference type="Proteomes" id="UP000184550">
    <property type="component" value="Unassembled WGS sequence"/>
</dbReference>
<reference evidence="5" key="1">
    <citation type="submission" date="2019-10" db="EMBL/GenBank/DDBJ databases">
        <authorList>
            <consortium name="Genoscope - CEA"/>
            <person name="William W."/>
        </authorList>
    </citation>
    <scope>NUCLEOTIDE SEQUENCE [LARGE SCALE GENOMIC DNA]</scope>
    <source>
        <strain evidence="5">BBR_PRJEB10992</strain>
    </source>
</reference>
<dbReference type="InterPro" id="IPR020845">
    <property type="entry name" value="AMP-binding_CS"/>
</dbReference>
<organism evidence="5 6">
    <name type="scientific">Planktothrix serta PCC 8927</name>
    <dbReference type="NCBI Taxonomy" id="671068"/>
    <lineage>
        <taxon>Bacteria</taxon>
        <taxon>Bacillati</taxon>
        <taxon>Cyanobacteriota</taxon>
        <taxon>Cyanophyceae</taxon>
        <taxon>Oscillatoriophycideae</taxon>
        <taxon>Oscillatoriales</taxon>
        <taxon>Microcoleaceae</taxon>
        <taxon>Planktothrix</taxon>
    </lineage>
</organism>
<evidence type="ECO:0000313" key="5">
    <source>
        <dbReference type="EMBL" id="VXD21089.1"/>
    </source>
</evidence>
<dbReference type="Pfam" id="PF13193">
    <property type="entry name" value="AMP-binding_C"/>
    <property type="match status" value="1"/>
</dbReference>
<dbReference type="AlphaFoldDB" id="A0A7Z9E093"/>
<dbReference type="GO" id="GO:0006631">
    <property type="term" value="P:fatty acid metabolic process"/>
    <property type="evidence" value="ECO:0007669"/>
    <property type="project" value="TreeGrafter"/>
</dbReference>
<name>A0A7Z9E093_9CYAN</name>
<dbReference type="Gene3D" id="3.40.50.12780">
    <property type="entry name" value="N-terminal domain of ligase-like"/>
    <property type="match status" value="1"/>
</dbReference>
<feature type="domain" description="AMP-binding enzyme C-terminal" evidence="4">
    <location>
        <begin position="367"/>
        <end position="441"/>
    </location>
</feature>
<dbReference type="EMBL" id="CZCU02000148">
    <property type="protein sequence ID" value="VXD21089.1"/>
    <property type="molecule type" value="Genomic_DNA"/>
</dbReference>
<comment type="similarity">
    <text evidence="1">Belongs to the ATP-dependent AMP-binding enzyme family.</text>
</comment>
<evidence type="ECO:0000259" key="4">
    <source>
        <dbReference type="Pfam" id="PF13193"/>
    </source>
</evidence>
<keyword evidence="2 5" id="KW-0436">Ligase</keyword>